<dbReference type="FunFam" id="2.60.120.1440:FF:000001">
    <property type="entry name" value="Putative anti-sigma factor"/>
    <property type="match status" value="1"/>
</dbReference>
<evidence type="ECO:0000313" key="4">
    <source>
        <dbReference type="Proteomes" id="UP000000852"/>
    </source>
</evidence>
<dbReference type="OrthoDB" id="1099963at2"/>
<dbReference type="Proteomes" id="UP000000852">
    <property type="component" value="Chromosome"/>
</dbReference>
<dbReference type="InterPro" id="IPR012373">
    <property type="entry name" value="Ferrdict_sens_TM"/>
</dbReference>
<gene>
    <name evidence="3" type="ordered locus">Phep_1363</name>
</gene>
<dbReference type="Gene3D" id="2.60.120.1440">
    <property type="match status" value="1"/>
</dbReference>
<dbReference type="STRING" id="485917.Phep_1363"/>
<dbReference type="InterPro" id="IPR006860">
    <property type="entry name" value="FecR"/>
</dbReference>
<dbReference type="PANTHER" id="PTHR30273">
    <property type="entry name" value="PERIPLASMIC SIGNAL SENSOR AND SIGMA FACTOR ACTIVATOR FECR-RELATED"/>
    <property type="match status" value="1"/>
</dbReference>
<dbReference type="PANTHER" id="PTHR30273:SF2">
    <property type="entry name" value="PROTEIN FECR"/>
    <property type="match status" value="1"/>
</dbReference>
<dbReference type="Pfam" id="PF16344">
    <property type="entry name" value="FecR_C"/>
    <property type="match status" value="1"/>
</dbReference>
<proteinExistence type="predicted"/>
<dbReference type="RefSeq" id="WP_012781522.1">
    <property type="nucleotide sequence ID" value="NC_013061.1"/>
</dbReference>
<dbReference type="KEGG" id="phe:Phep_1363"/>
<dbReference type="EMBL" id="CP001681">
    <property type="protein sequence ID" value="ACU03578.1"/>
    <property type="molecule type" value="Genomic_DNA"/>
</dbReference>
<feature type="domain" description="FecR protein" evidence="1">
    <location>
        <begin position="167"/>
        <end position="262"/>
    </location>
</feature>
<dbReference type="Pfam" id="PF04773">
    <property type="entry name" value="FecR"/>
    <property type="match status" value="1"/>
</dbReference>
<dbReference type="HOGENOM" id="CLU_050192_1_0_10"/>
<dbReference type="eggNOG" id="COG3712">
    <property type="taxonomic scope" value="Bacteria"/>
</dbReference>
<evidence type="ECO:0000259" key="2">
    <source>
        <dbReference type="Pfam" id="PF16344"/>
    </source>
</evidence>
<name>C6XT17_PEDHD</name>
<dbReference type="Gene3D" id="3.55.50.30">
    <property type="match status" value="1"/>
</dbReference>
<dbReference type="GO" id="GO:0016989">
    <property type="term" value="F:sigma factor antagonist activity"/>
    <property type="evidence" value="ECO:0007669"/>
    <property type="project" value="TreeGrafter"/>
</dbReference>
<dbReference type="PIRSF" id="PIRSF018266">
    <property type="entry name" value="FecR"/>
    <property type="match status" value="1"/>
</dbReference>
<sequence length="373" mass="40998">MKDEEIIALLEKYKTAELSPYEKSLLESWYIQQVKDSKHEIADEDLVKNLQQIGKVLPLKQQRPFKITWSKVAAAAAIIIVVGVGIQISKKPVKTERLSDKLYANNIIAGKNSATLTLANGNSIVLSDAKTGVIIGDDLRYNDNTAVTSNNTTSTGTTSLIEAEMVTVATPRGGTYQVVLPDGTRVWLNAASSISFPTNFEGNTRTVSLTGEAYFEVAHNKSIPFRVKSIRQEIEVLGTHFNINSYADEPTVKTTLLEGSVRVITTGKVHKVILKPGEQALVKDNIKVAGINPQTAIAWKNGEFMFRNEPLENIMRAISRWYNVEVIYQADVSGKAVWGTITKYGSVSEVLEMITLTGAANFKIEGKKIIVLP</sequence>
<evidence type="ECO:0000313" key="3">
    <source>
        <dbReference type="EMBL" id="ACU03578.1"/>
    </source>
</evidence>
<dbReference type="AlphaFoldDB" id="C6XT17"/>
<organism evidence="3 4">
    <name type="scientific">Pedobacter heparinus (strain ATCC 13125 / DSM 2366 / CIP 104194 / JCM 7457 / NBRC 12017 / NCIMB 9290 / NRRL B-14731 / HIM 762-3)</name>
    <dbReference type="NCBI Taxonomy" id="485917"/>
    <lineage>
        <taxon>Bacteria</taxon>
        <taxon>Pseudomonadati</taxon>
        <taxon>Bacteroidota</taxon>
        <taxon>Sphingobacteriia</taxon>
        <taxon>Sphingobacteriales</taxon>
        <taxon>Sphingobacteriaceae</taxon>
        <taxon>Pedobacter</taxon>
    </lineage>
</organism>
<keyword evidence="4" id="KW-1185">Reference proteome</keyword>
<feature type="domain" description="Protein FecR C-terminal" evidence="2">
    <location>
        <begin position="303"/>
        <end position="371"/>
    </location>
</feature>
<accession>C6XT17</accession>
<dbReference type="InterPro" id="IPR032508">
    <property type="entry name" value="FecR_C"/>
</dbReference>
<protein>
    <submittedName>
        <fullName evidence="3">FecR protein</fullName>
    </submittedName>
</protein>
<reference evidence="3 4" key="1">
    <citation type="journal article" date="2009" name="Stand. Genomic Sci.">
        <title>Complete genome sequence of Pedobacter heparinus type strain (HIM 762-3).</title>
        <authorList>
            <person name="Han C."/>
            <person name="Spring S."/>
            <person name="Lapidus A."/>
            <person name="Del Rio T.G."/>
            <person name="Tice H."/>
            <person name="Copeland A."/>
            <person name="Cheng J.F."/>
            <person name="Lucas S."/>
            <person name="Chen F."/>
            <person name="Nolan M."/>
            <person name="Bruce D."/>
            <person name="Goodwin L."/>
            <person name="Pitluck S."/>
            <person name="Ivanova N."/>
            <person name="Mavromatis K."/>
            <person name="Mikhailova N."/>
            <person name="Pati A."/>
            <person name="Chen A."/>
            <person name="Palaniappan K."/>
            <person name="Land M."/>
            <person name="Hauser L."/>
            <person name="Chang Y.J."/>
            <person name="Jeffries C.C."/>
            <person name="Saunders E."/>
            <person name="Chertkov O."/>
            <person name="Brettin T."/>
            <person name="Goker M."/>
            <person name="Rohde M."/>
            <person name="Bristow J."/>
            <person name="Eisen J.A."/>
            <person name="Markowitz V."/>
            <person name="Hugenholtz P."/>
            <person name="Kyrpides N.C."/>
            <person name="Klenk H.P."/>
            <person name="Detter J.C."/>
        </authorList>
    </citation>
    <scope>NUCLEOTIDE SEQUENCE [LARGE SCALE GENOMIC DNA]</scope>
    <source>
        <strain evidence="4">ATCC 13125 / DSM 2366 / CIP 104194 / JCM 7457 / NBRC 12017 / NCIMB 9290 / NRRL B-14731 / HIM 762-3</strain>
    </source>
</reference>
<evidence type="ECO:0000259" key="1">
    <source>
        <dbReference type="Pfam" id="PF04773"/>
    </source>
</evidence>